<dbReference type="Proteomes" id="UP001470809">
    <property type="component" value="Chromosome"/>
</dbReference>
<reference evidence="2" key="1">
    <citation type="submission" date="2024-08" db="EMBL/GenBank/DDBJ databases">
        <title>Phylogenomic analyses of a clade within the roseobacter group suggest taxonomic reassignments of species of the genera Aestuariivita, Citreicella, Loktanella, Nautella, Pelagibaca, Ruegeria, Thalassobius, Thiobacimonas and Tropicibacter, and the proposal o.</title>
        <authorList>
            <person name="Jeon C.O."/>
        </authorList>
    </citation>
    <scope>NUCLEOTIDE SEQUENCE</scope>
    <source>
        <strain evidence="2">SS1-5</strain>
    </source>
</reference>
<accession>A0AAN0MAY6</accession>
<evidence type="ECO:0000256" key="1">
    <source>
        <dbReference type="SAM" id="MobiDB-lite"/>
    </source>
</evidence>
<dbReference type="EMBL" id="CP151767">
    <property type="protein sequence ID" value="WZU67915.1"/>
    <property type="molecule type" value="Genomic_DNA"/>
</dbReference>
<evidence type="ECO:0000313" key="3">
    <source>
        <dbReference type="Proteomes" id="UP001470809"/>
    </source>
</evidence>
<sequence length="101" mass="11366">MHPPFYHVDHKISPDIDHLGDTRPARRRSLPQVLRLSPVRTGWPPVRLPFDDPDGVGLPSGTTPDRPQLQLVPPPRRGMRDALGRFLIRMGQKLILQNGLG</sequence>
<organism evidence="2 3">
    <name type="scientific">Yoonia rhodophyticola</name>
    <dbReference type="NCBI Taxonomy" id="3137370"/>
    <lineage>
        <taxon>Bacteria</taxon>
        <taxon>Pseudomonadati</taxon>
        <taxon>Pseudomonadota</taxon>
        <taxon>Alphaproteobacteria</taxon>
        <taxon>Rhodobacterales</taxon>
        <taxon>Paracoccaceae</taxon>
        <taxon>Yoonia</taxon>
    </lineage>
</organism>
<proteinExistence type="predicted"/>
<feature type="region of interest" description="Disordered" evidence="1">
    <location>
        <begin position="45"/>
        <end position="77"/>
    </location>
</feature>
<dbReference type="KEGG" id="yrh:AABB31_02855"/>
<dbReference type="RefSeq" id="WP_342077209.1">
    <property type="nucleotide sequence ID" value="NZ_CP151767.2"/>
</dbReference>
<gene>
    <name evidence="2" type="ORF">AABB31_02855</name>
</gene>
<dbReference type="AlphaFoldDB" id="A0AAN0MAY6"/>
<protein>
    <submittedName>
        <fullName evidence="2">Uncharacterized protein</fullName>
    </submittedName>
</protein>
<keyword evidence="3" id="KW-1185">Reference proteome</keyword>
<evidence type="ECO:0000313" key="2">
    <source>
        <dbReference type="EMBL" id="WZU67915.1"/>
    </source>
</evidence>
<name>A0AAN0MAY6_9RHOB</name>